<dbReference type="Pfam" id="PF12787">
    <property type="entry name" value="EcsC"/>
    <property type="match status" value="1"/>
</dbReference>
<reference evidence="2 3" key="1">
    <citation type="journal article" date="2021" name="Microorganisms">
        <title>Acidisoma silvae sp. nov. and Acidisomacellulosilytica sp. nov., Two Acidophilic Bacteria Isolated from Decaying Wood, Hydrolyzing Cellulose and Producing Poly-3-hydroxybutyrate.</title>
        <authorList>
            <person name="Mieszkin S."/>
            <person name="Pouder E."/>
            <person name="Uroz S."/>
            <person name="Simon-Colin C."/>
            <person name="Alain K."/>
        </authorList>
    </citation>
    <scope>NUCLEOTIDE SEQUENCE [LARGE SCALE GENOMIC DNA]</scope>
    <source>
        <strain evidence="2 3">HW T5.17</strain>
    </source>
</reference>
<dbReference type="PANTHER" id="PTHR41260:SF1">
    <property type="entry name" value="PROTEIN ECSC"/>
    <property type="match status" value="1"/>
</dbReference>
<dbReference type="AlphaFoldDB" id="A0A963Z669"/>
<dbReference type="PANTHER" id="PTHR41260">
    <property type="entry name" value="PROTEIN ECSC"/>
    <property type="match status" value="1"/>
</dbReference>
<organism evidence="2 3">
    <name type="scientific">Acidisoma cellulosilyticum</name>
    <dbReference type="NCBI Taxonomy" id="2802395"/>
    <lineage>
        <taxon>Bacteria</taxon>
        <taxon>Pseudomonadati</taxon>
        <taxon>Pseudomonadota</taxon>
        <taxon>Alphaproteobacteria</taxon>
        <taxon>Acetobacterales</taxon>
        <taxon>Acidocellaceae</taxon>
        <taxon>Acidisoma</taxon>
    </lineage>
</organism>
<proteinExistence type="predicted"/>
<evidence type="ECO:0000256" key="1">
    <source>
        <dbReference type="SAM" id="MobiDB-lite"/>
    </source>
</evidence>
<dbReference type="RefSeq" id="WP_227309455.1">
    <property type="nucleotide sequence ID" value="NZ_JAESVA010000009.1"/>
</dbReference>
<name>A0A963Z669_9PROT</name>
<dbReference type="EMBL" id="JAESVA010000009">
    <property type="protein sequence ID" value="MCB8882800.1"/>
    <property type="molecule type" value="Genomic_DNA"/>
</dbReference>
<gene>
    <name evidence="2" type="ORF">ACELLULO517_21320</name>
</gene>
<dbReference type="Proteomes" id="UP000721844">
    <property type="component" value="Unassembled WGS sequence"/>
</dbReference>
<comment type="caution">
    <text evidence="2">The sequence shown here is derived from an EMBL/GenBank/DDBJ whole genome shotgun (WGS) entry which is preliminary data.</text>
</comment>
<evidence type="ECO:0000313" key="2">
    <source>
        <dbReference type="EMBL" id="MCB8882800.1"/>
    </source>
</evidence>
<keyword evidence="3" id="KW-1185">Reference proteome</keyword>
<feature type="region of interest" description="Disordered" evidence="1">
    <location>
        <begin position="1"/>
        <end position="26"/>
    </location>
</feature>
<sequence>MTIASDIWSDAPTAGSDPDPAEGLGNACAGLAPEDLAMMRDAARILVAEKGLAFRLGSFVGDQTEGLMNAAGRFLLNNSAFSARKIVELSLDRLYDAATRGMDTVALAEEMAATSAGRRHKLISTVSGAATGFMGAPGMIVDIPLTTGLMLRSIAGIARSYGEDPTTAEGRRACLEVFALSEHRDGSDGQAGYWAARAALSRLAIDGFLRRIATLLGIAFTQKFLTRIVPVVGAATGGALNYAFMDYYQQMARVHFAIRQLERRYDPAQVRACMDRLVEQERARSRRRPRPPVLTLPPTPAEVA</sequence>
<dbReference type="InterPro" id="IPR024787">
    <property type="entry name" value="EcsC"/>
</dbReference>
<accession>A0A963Z669</accession>
<protein>
    <submittedName>
        <fullName evidence="2">EcsC family protein</fullName>
    </submittedName>
</protein>
<feature type="compositionally biased region" description="Pro residues" evidence="1">
    <location>
        <begin position="291"/>
        <end position="304"/>
    </location>
</feature>
<feature type="region of interest" description="Disordered" evidence="1">
    <location>
        <begin position="281"/>
        <end position="304"/>
    </location>
</feature>
<evidence type="ECO:0000313" key="3">
    <source>
        <dbReference type="Proteomes" id="UP000721844"/>
    </source>
</evidence>